<keyword evidence="3" id="KW-1185">Reference proteome</keyword>
<dbReference type="EMBL" id="CP054493">
    <property type="protein sequence ID" value="QOY55468.1"/>
    <property type="molecule type" value="Genomic_DNA"/>
</dbReference>
<dbReference type="RefSeq" id="WP_194367507.1">
    <property type="nucleotide sequence ID" value="NZ_CP054493.1"/>
</dbReference>
<proteinExistence type="predicted"/>
<reference evidence="2 3" key="1">
    <citation type="submission" date="2020-05" db="EMBL/GenBank/DDBJ databases">
        <title>Sulfurimonas marisnigri, sp. nov., and Sulfurimonas baltica, sp. nov., manganese oxide reducing chemolithoautotrophs of the class Epsilonproteobacteria isolated from the pelagic redoxclines of the Black and Baltic Seas and emended description of the genus Sulfurimonas.</title>
        <authorList>
            <person name="Henkel J.V."/>
            <person name="Laudan C."/>
            <person name="Werner J."/>
            <person name="Neu T."/>
            <person name="Plewe S."/>
            <person name="Sproer C."/>
            <person name="Bunk B."/>
            <person name="Schulz-Vogt H.N."/>
        </authorList>
    </citation>
    <scope>NUCLEOTIDE SEQUENCE [LARGE SCALE GENOMIC DNA]</scope>
    <source>
        <strain evidence="2 3">SoZ1</strain>
    </source>
</reference>
<feature type="transmembrane region" description="Helical" evidence="1">
    <location>
        <begin position="6"/>
        <end position="26"/>
    </location>
</feature>
<dbReference type="KEGG" id="smas:HUE87_04330"/>
<keyword evidence="1" id="KW-1133">Transmembrane helix</keyword>
<evidence type="ECO:0000313" key="2">
    <source>
        <dbReference type="EMBL" id="QOY55468.1"/>
    </source>
</evidence>
<feature type="transmembrane region" description="Helical" evidence="1">
    <location>
        <begin position="38"/>
        <end position="58"/>
    </location>
</feature>
<gene>
    <name evidence="2" type="ORF">HUE87_04330</name>
</gene>
<protein>
    <submittedName>
        <fullName evidence="2">Uncharacterized protein</fullName>
    </submittedName>
</protein>
<dbReference type="Proteomes" id="UP000593836">
    <property type="component" value="Chromosome"/>
</dbReference>
<organism evidence="2 3">
    <name type="scientific">Candidatus Sulfurimonas marisnigri</name>
    <dbReference type="NCBI Taxonomy" id="2740405"/>
    <lineage>
        <taxon>Bacteria</taxon>
        <taxon>Pseudomonadati</taxon>
        <taxon>Campylobacterota</taxon>
        <taxon>Epsilonproteobacteria</taxon>
        <taxon>Campylobacterales</taxon>
        <taxon>Sulfurimonadaceae</taxon>
        <taxon>Sulfurimonas</taxon>
    </lineage>
</organism>
<dbReference type="AlphaFoldDB" id="A0A7S7RRA8"/>
<keyword evidence="1" id="KW-0472">Membrane</keyword>
<keyword evidence="1" id="KW-0812">Transmembrane</keyword>
<accession>A0A7S7RRA8</accession>
<evidence type="ECO:0000313" key="3">
    <source>
        <dbReference type="Proteomes" id="UP000593836"/>
    </source>
</evidence>
<name>A0A7S7RRA8_9BACT</name>
<evidence type="ECO:0000256" key="1">
    <source>
        <dbReference type="SAM" id="Phobius"/>
    </source>
</evidence>
<sequence>MGLIILIVPLIIYYVIIVPIIKKKLINKKITNPKLRNLAFILLLLFPIGDHIIGYGVYKALCYTNGGVKIYKTVTDEQEQRDYWIDTYKQKRPLASKGERYGIEGRIYLANDLKYHKTVYINNCKTKRWKSYDCKKAEEYIKNNNIDIYSYIKEEDYFPRNKKYTDHLEEANIEVISLINEKDFTLERAYFNKCNNKYNTLSKTDPNYKKSCTNADEIIKKYNLKNVIKVPASSYIFYNSTFDKSYNYNIVPFLEVTLATQMIKDYKTNEILAINKEYAFGGGWYVNLVSPYPFGIGCSKNNLYDFHTQIIPNPYKNKK</sequence>